<dbReference type="Proteomes" id="UP000681722">
    <property type="component" value="Unassembled WGS sequence"/>
</dbReference>
<comment type="subcellular location">
    <subcellularLocation>
        <location evidence="1">Membrane</location>
    </subcellularLocation>
</comment>
<evidence type="ECO:0000256" key="3">
    <source>
        <dbReference type="ARBA" id="ARBA00022692"/>
    </source>
</evidence>
<feature type="transmembrane region" description="Helical" evidence="10">
    <location>
        <begin position="413"/>
        <end position="436"/>
    </location>
</feature>
<dbReference type="InterPro" id="IPR002172">
    <property type="entry name" value="LDrepeatLR_classA_rpt"/>
</dbReference>
<proteinExistence type="predicted"/>
<evidence type="ECO:0000256" key="4">
    <source>
        <dbReference type="ARBA" id="ARBA00022737"/>
    </source>
</evidence>
<evidence type="ECO:0000313" key="13">
    <source>
        <dbReference type="EMBL" id="CAF1328030.1"/>
    </source>
</evidence>
<reference evidence="13" key="1">
    <citation type="submission" date="2021-02" db="EMBL/GenBank/DDBJ databases">
        <authorList>
            <person name="Nowell W R."/>
        </authorList>
    </citation>
    <scope>NUCLEOTIDE SEQUENCE</scope>
</reference>
<feature type="disulfide bond" evidence="9">
    <location>
        <begin position="67"/>
        <end position="82"/>
    </location>
</feature>
<feature type="disulfide bond" evidence="9">
    <location>
        <begin position="55"/>
        <end position="73"/>
    </location>
</feature>
<feature type="disulfide bond" evidence="8">
    <location>
        <begin position="317"/>
        <end position="326"/>
    </location>
</feature>
<dbReference type="InterPro" id="IPR036055">
    <property type="entry name" value="LDL_receptor-like_sf"/>
</dbReference>
<dbReference type="InterPro" id="IPR051022">
    <property type="entry name" value="Notch_Cell-Fate_Det"/>
</dbReference>
<dbReference type="PROSITE" id="PS01186">
    <property type="entry name" value="EGF_2"/>
    <property type="match status" value="1"/>
</dbReference>
<evidence type="ECO:0000256" key="2">
    <source>
        <dbReference type="ARBA" id="ARBA00022536"/>
    </source>
</evidence>
<dbReference type="Pfam" id="PF00057">
    <property type="entry name" value="Ldl_recept_a"/>
    <property type="match status" value="1"/>
</dbReference>
<keyword evidence="15" id="KW-1185">Reference proteome</keyword>
<organism evidence="13 15">
    <name type="scientific">Didymodactylos carnosus</name>
    <dbReference type="NCBI Taxonomy" id="1234261"/>
    <lineage>
        <taxon>Eukaryota</taxon>
        <taxon>Metazoa</taxon>
        <taxon>Spiralia</taxon>
        <taxon>Gnathifera</taxon>
        <taxon>Rotifera</taxon>
        <taxon>Eurotatoria</taxon>
        <taxon>Bdelloidea</taxon>
        <taxon>Philodinida</taxon>
        <taxon>Philodinidae</taxon>
        <taxon>Didymodactylos</taxon>
    </lineage>
</organism>
<protein>
    <recommendedName>
        <fullName evidence="16">EGF-like domain-containing protein</fullName>
    </recommendedName>
</protein>
<dbReference type="InterPro" id="IPR000742">
    <property type="entry name" value="EGF"/>
</dbReference>
<gene>
    <name evidence="13" type="ORF">GPM918_LOCUS29805</name>
    <name evidence="14" type="ORF">SRO942_LOCUS30401</name>
</gene>
<feature type="transmembrane region" description="Helical" evidence="10">
    <location>
        <begin position="631"/>
        <end position="658"/>
    </location>
</feature>
<dbReference type="GO" id="GO:0016020">
    <property type="term" value="C:membrane"/>
    <property type="evidence" value="ECO:0007669"/>
    <property type="project" value="UniProtKB-SubCell"/>
</dbReference>
<evidence type="ECO:0000256" key="5">
    <source>
        <dbReference type="ARBA" id="ARBA00022989"/>
    </source>
</evidence>
<comment type="caution">
    <text evidence="13">The sequence shown here is derived from an EMBL/GenBank/DDBJ whole genome shotgun (WGS) entry which is preliminary data.</text>
</comment>
<evidence type="ECO:0000256" key="8">
    <source>
        <dbReference type="PROSITE-ProRule" id="PRU00076"/>
    </source>
</evidence>
<evidence type="ECO:0000256" key="10">
    <source>
        <dbReference type="SAM" id="Phobius"/>
    </source>
</evidence>
<dbReference type="EMBL" id="CAJNOQ010013749">
    <property type="protein sequence ID" value="CAF1328030.1"/>
    <property type="molecule type" value="Genomic_DNA"/>
</dbReference>
<comment type="caution">
    <text evidence="8">Lacks conserved residue(s) required for the propagation of feature annotation.</text>
</comment>
<dbReference type="InterPro" id="IPR023415">
    <property type="entry name" value="LDLR_class-A_CS"/>
</dbReference>
<dbReference type="OrthoDB" id="10065532at2759"/>
<evidence type="ECO:0000256" key="1">
    <source>
        <dbReference type="ARBA" id="ARBA00004370"/>
    </source>
</evidence>
<dbReference type="SMART" id="SM00192">
    <property type="entry name" value="LDLa"/>
    <property type="match status" value="2"/>
</dbReference>
<dbReference type="PROSITE" id="PS50262">
    <property type="entry name" value="G_PROTEIN_RECEP_F1_2"/>
    <property type="match status" value="1"/>
</dbReference>
<dbReference type="Proteomes" id="UP000663829">
    <property type="component" value="Unassembled WGS sequence"/>
</dbReference>
<evidence type="ECO:0008006" key="16">
    <source>
        <dbReference type="Google" id="ProtNLM"/>
    </source>
</evidence>
<keyword evidence="6 10" id="KW-0472">Membrane</keyword>
<keyword evidence="5 10" id="KW-1133">Transmembrane helix</keyword>
<dbReference type="Gene3D" id="2.10.25.10">
    <property type="entry name" value="Laminin"/>
    <property type="match status" value="1"/>
</dbReference>
<dbReference type="SUPFAM" id="SSF57424">
    <property type="entry name" value="LDL receptor-like module"/>
    <property type="match status" value="2"/>
</dbReference>
<dbReference type="SUPFAM" id="SSF81321">
    <property type="entry name" value="Family A G protein-coupled receptor-like"/>
    <property type="match status" value="1"/>
</dbReference>
<evidence type="ECO:0000313" key="15">
    <source>
        <dbReference type="Proteomes" id="UP000663829"/>
    </source>
</evidence>
<evidence type="ECO:0000313" key="14">
    <source>
        <dbReference type="EMBL" id="CAF4179341.1"/>
    </source>
</evidence>
<dbReference type="Gene3D" id="1.20.1070.10">
    <property type="entry name" value="Rhodopsin 7-helix transmembrane proteins"/>
    <property type="match status" value="1"/>
</dbReference>
<dbReference type="PROSITE" id="PS50068">
    <property type="entry name" value="LDLRA_2"/>
    <property type="match status" value="1"/>
</dbReference>
<evidence type="ECO:0000256" key="6">
    <source>
        <dbReference type="ARBA" id="ARBA00023136"/>
    </source>
</evidence>
<name>A0A815FE73_9BILA</name>
<keyword evidence="4" id="KW-0677">Repeat</keyword>
<dbReference type="PROSITE" id="PS50026">
    <property type="entry name" value="EGF_3"/>
    <property type="match status" value="1"/>
</dbReference>
<evidence type="ECO:0000259" key="11">
    <source>
        <dbReference type="PROSITE" id="PS50026"/>
    </source>
</evidence>
<dbReference type="PANTHER" id="PTHR24049">
    <property type="entry name" value="CRUMBS FAMILY MEMBER"/>
    <property type="match status" value="1"/>
</dbReference>
<dbReference type="InterPro" id="IPR017452">
    <property type="entry name" value="GPCR_Rhodpsn_7TM"/>
</dbReference>
<accession>A0A815FE73</accession>
<dbReference type="PROSITE" id="PS01209">
    <property type="entry name" value="LDLRA_1"/>
    <property type="match status" value="1"/>
</dbReference>
<dbReference type="EMBL" id="CAJOBC010051492">
    <property type="protein sequence ID" value="CAF4179341.1"/>
    <property type="molecule type" value="Genomic_DNA"/>
</dbReference>
<sequence length="821" mass="95431">MYPDISSKRYRCWNDTQCITPLQLCDCVKDCLYGDDELVCSWMKNNKCDLQNFYCKDGRQIPRSFRCNDNHECESNEDEILCDLIDRYRPSNNYFEIKNFVEYPLLFNTNIDVLKIRPLNEKKIMMSSTKKDDDIYRVWYCNRGILVQSVSGNYCFCPPSYYGNRCQYQNERITVTLQVQKLSAFESFDVFKLVILLFDDKNSIISYEQILYIPSVFVACRPKYLIYLLYQTRPKLYSNYSVRIDVFSVNALNNIIVYKASWLFNIPFSFLPVNRLAVDLVISIKKSEKVACQDANLKCENGQCFQYSNSKTYYCRCNKGWSGRLCDIQHQCPCSPGSVCIGTTIDSRPICICPLGKIGPLCYIFHGLCKRDSCKNGGICVVLDQRVSRGFSFGICSSAEYYSEFCHRIRNKVHISFVGVSVPMSLLVHFILIYNYHLPDRTTLVKQIPMYQNNLIIHRSSDQLFQIIYLEFQNNYYLIHLRKSKISSKYTNAIVTPSNRCPHIQELLNNTIVSYHLLKGIKQYHRPCQQQHELKCFYDETQMCLCTDDHNSDCFDFDHNMTYNCNGYNYCENDGICFQDQPYCPTDSVCICKPCYYGNLCHLSSSYFVLSLDAIIGYHIQRYTKINHQPFIVKLSIVITTIMLTFGIISNLLSILTFKQKKTRDVGCGIYLLSSSIISLLIICMFVLKFWGLLLTQMMLFTNQTYLHVDCILTEFLLKFLLPTDDWLNASVAIERVATVTLGANFNKSKSKRSAKFIIIFIIVINIASSIHDPINRRLIEDPQDQRSWCFVSYQHSTLLTSYNTVINMIHFILPFIINFA</sequence>
<dbReference type="Gene3D" id="4.10.400.10">
    <property type="entry name" value="Low-density Lipoprotein Receptor"/>
    <property type="match status" value="1"/>
</dbReference>
<dbReference type="AlphaFoldDB" id="A0A815FE73"/>
<evidence type="ECO:0000256" key="9">
    <source>
        <dbReference type="PROSITE-ProRule" id="PRU00124"/>
    </source>
</evidence>
<dbReference type="PROSITE" id="PS00022">
    <property type="entry name" value="EGF_1"/>
    <property type="match status" value="4"/>
</dbReference>
<dbReference type="SUPFAM" id="SSF57196">
    <property type="entry name" value="EGF/Laminin"/>
    <property type="match status" value="1"/>
</dbReference>
<feature type="domain" description="G-protein coupled receptors family 1 profile" evidence="12">
    <location>
        <begin position="650"/>
        <end position="821"/>
    </location>
</feature>
<feature type="domain" description="EGF-like" evidence="11">
    <location>
        <begin position="288"/>
        <end position="327"/>
    </location>
</feature>
<evidence type="ECO:0000256" key="7">
    <source>
        <dbReference type="ARBA" id="ARBA00023157"/>
    </source>
</evidence>
<keyword evidence="3 10" id="KW-0812">Transmembrane</keyword>
<evidence type="ECO:0000259" key="12">
    <source>
        <dbReference type="PROSITE" id="PS50262"/>
    </source>
</evidence>
<feature type="transmembrane region" description="Helical" evidence="10">
    <location>
        <begin position="670"/>
        <end position="691"/>
    </location>
</feature>
<dbReference type="SMART" id="SM00181">
    <property type="entry name" value="EGF"/>
    <property type="match status" value="2"/>
</dbReference>
<keyword evidence="2 8" id="KW-0245">EGF-like domain</keyword>
<keyword evidence="7 8" id="KW-1015">Disulfide bond</keyword>
<dbReference type="CDD" id="cd00112">
    <property type="entry name" value="LDLa"/>
    <property type="match status" value="1"/>
</dbReference>
<feature type="transmembrane region" description="Helical" evidence="10">
    <location>
        <begin position="755"/>
        <end position="772"/>
    </location>
</feature>
<feature type="transmembrane region" description="Helical" evidence="10">
    <location>
        <begin position="801"/>
        <end position="820"/>
    </location>
</feature>